<dbReference type="SMART" id="SM00251">
    <property type="entry name" value="SAM_PNT"/>
    <property type="match status" value="1"/>
</dbReference>
<dbReference type="Gene3D" id="1.10.150.50">
    <property type="entry name" value="Transcription Factor, Ets-1"/>
    <property type="match status" value="1"/>
</dbReference>
<evidence type="ECO:0000313" key="2">
    <source>
        <dbReference type="EMBL" id="MEQ2199771.1"/>
    </source>
</evidence>
<accession>A0ABV0QVA8</accession>
<dbReference type="EMBL" id="JAHRIN010025448">
    <property type="protein sequence ID" value="MEQ2199771.1"/>
    <property type="molecule type" value="Genomic_DNA"/>
</dbReference>
<dbReference type="SUPFAM" id="SSF47769">
    <property type="entry name" value="SAM/Pointed domain"/>
    <property type="match status" value="1"/>
</dbReference>
<protein>
    <submittedName>
        <fullName evidence="2">Friend leukemia integration 1 transcription factor</fullName>
    </submittedName>
</protein>
<dbReference type="InterPro" id="IPR003118">
    <property type="entry name" value="Pointed_dom"/>
</dbReference>
<dbReference type="Pfam" id="PF02198">
    <property type="entry name" value="SAM_PNT"/>
    <property type="match status" value="1"/>
</dbReference>
<evidence type="ECO:0000313" key="3">
    <source>
        <dbReference type="Proteomes" id="UP001434883"/>
    </source>
</evidence>
<feature type="domain" description="PNT" evidence="1">
    <location>
        <begin position="1"/>
        <end position="87"/>
    </location>
</feature>
<gene>
    <name evidence="2" type="primary">FLI1_1</name>
    <name evidence="2" type="ORF">XENOCAPTIV_011206</name>
</gene>
<name>A0ABV0QVA8_9TELE</name>
<dbReference type="InterPro" id="IPR013761">
    <property type="entry name" value="SAM/pointed_sf"/>
</dbReference>
<reference evidence="2 3" key="1">
    <citation type="submission" date="2021-06" db="EMBL/GenBank/DDBJ databases">
        <authorList>
            <person name="Palmer J.M."/>
        </authorList>
    </citation>
    <scope>NUCLEOTIDE SEQUENCE [LARGE SCALE GENOMIC DNA]</scope>
    <source>
        <strain evidence="2 3">XC_2019</strain>
        <tissue evidence="2">Muscle</tissue>
    </source>
</reference>
<comment type="caution">
    <text evidence="2">The sequence shown here is derived from an EMBL/GenBank/DDBJ whole genome shotgun (WGS) entry which is preliminary data.</text>
</comment>
<proteinExistence type="predicted"/>
<organism evidence="2 3">
    <name type="scientific">Xenoophorus captivus</name>
    <dbReference type="NCBI Taxonomy" id="1517983"/>
    <lineage>
        <taxon>Eukaryota</taxon>
        <taxon>Metazoa</taxon>
        <taxon>Chordata</taxon>
        <taxon>Craniata</taxon>
        <taxon>Vertebrata</taxon>
        <taxon>Euteleostomi</taxon>
        <taxon>Actinopterygii</taxon>
        <taxon>Neopterygii</taxon>
        <taxon>Teleostei</taxon>
        <taxon>Neoteleostei</taxon>
        <taxon>Acanthomorphata</taxon>
        <taxon>Ovalentaria</taxon>
        <taxon>Atherinomorphae</taxon>
        <taxon>Cyprinodontiformes</taxon>
        <taxon>Goodeidae</taxon>
        <taxon>Xenoophorus</taxon>
    </lineage>
</organism>
<keyword evidence="3" id="KW-1185">Reference proteome</keyword>
<dbReference type="Proteomes" id="UP001434883">
    <property type="component" value="Unassembled WGS sequence"/>
</dbReference>
<sequence>MLHQGGMCWPRTIRRPGYPEVWTQDHVRQWLDWAIKEYVLEEVDVSLFQALDGKALCKMTKDDMMRLTSAYNADILLSHLNYLRQSKANLSVLQITLGPDDLLLDFIILTRCCCRLLVFINA</sequence>
<evidence type="ECO:0000259" key="1">
    <source>
        <dbReference type="PROSITE" id="PS51433"/>
    </source>
</evidence>
<dbReference type="PROSITE" id="PS51433">
    <property type="entry name" value="PNT"/>
    <property type="match status" value="1"/>
</dbReference>